<dbReference type="KEGG" id="muh:HYN43_000510"/>
<evidence type="ECO:0000313" key="3">
    <source>
        <dbReference type="Proteomes" id="UP000270046"/>
    </source>
</evidence>
<keyword evidence="3" id="KW-1185">Reference proteome</keyword>
<protein>
    <submittedName>
        <fullName evidence="2">Uncharacterized protein</fullName>
    </submittedName>
</protein>
<name>A0A494VRA4_9SPHI</name>
<proteinExistence type="predicted"/>
<dbReference type="RefSeq" id="WP_119407590.1">
    <property type="nucleotide sequence ID" value="NZ_CP032869.1"/>
</dbReference>
<feature type="transmembrane region" description="Helical" evidence="1">
    <location>
        <begin position="55"/>
        <end position="76"/>
    </location>
</feature>
<organism evidence="2 3">
    <name type="scientific">Mucilaginibacter celer</name>
    <dbReference type="NCBI Taxonomy" id="2305508"/>
    <lineage>
        <taxon>Bacteria</taxon>
        <taxon>Pseudomonadati</taxon>
        <taxon>Bacteroidota</taxon>
        <taxon>Sphingobacteriia</taxon>
        <taxon>Sphingobacteriales</taxon>
        <taxon>Sphingobacteriaceae</taxon>
        <taxon>Mucilaginibacter</taxon>
    </lineage>
</organism>
<feature type="transmembrane region" description="Helical" evidence="1">
    <location>
        <begin position="105"/>
        <end position="125"/>
    </location>
</feature>
<feature type="transmembrane region" description="Helical" evidence="1">
    <location>
        <begin position="31"/>
        <end position="49"/>
    </location>
</feature>
<reference evidence="2 3" key="1">
    <citation type="submission" date="2018-10" db="EMBL/GenBank/DDBJ databases">
        <title>Genome sequencing of Mucilaginibacter sp. HYN0043.</title>
        <authorList>
            <person name="Kim M."/>
            <person name="Yi H."/>
        </authorList>
    </citation>
    <scope>NUCLEOTIDE SEQUENCE [LARGE SCALE GENOMIC DNA]</scope>
    <source>
        <strain evidence="2 3">HYN0043</strain>
    </source>
</reference>
<keyword evidence="1" id="KW-0472">Membrane</keyword>
<dbReference type="EMBL" id="CP032869">
    <property type="protein sequence ID" value="AYL93868.1"/>
    <property type="molecule type" value="Genomic_DNA"/>
</dbReference>
<dbReference type="Proteomes" id="UP000270046">
    <property type="component" value="Chromosome"/>
</dbReference>
<keyword evidence="1" id="KW-1133">Transmembrane helix</keyword>
<sequence length="133" mass="15035">MVLLYIAVFGSMDLLVCLLVNSVILPNFRNISLVVLYVAVLTLIHAGLFQSKFLLSLEDFVLCGGALIAALIIALGSKISTYKLARSTYYNDDTKQSHSKLHKFFFFKLLYILIFISQVFFLIALGKQVYTNW</sequence>
<gene>
    <name evidence="2" type="ORF">HYN43_000510</name>
</gene>
<feature type="transmembrane region" description="Helical" evidence="1">
    <location>
        <begin position="6"/>
        <end position="24"/>
    </location>
</feature>
<evidence type="ECO:0000313" key="2">
    <source>
        <dbReference type="EMBL" id="AYL93868.1"/>
    </source>
</evidence>
<evidence type="ECO:0000256" key="1">
    <source>
        <dbReference type="SAM" id="Phobius"/>
    </source>
</evidence>
<dbReference type="AlphaFoldDB" id="A0A494VRA4"/>
<accession>A0A494VRA4</accession>
<keyword evidence="1" id="KW-0812">Transmembrane</keyword>